<evidence type="ECO:0000256" key="9">
    <source>
        <dbReference type="ARBA" id="ARBA00023180"/>
    </source>
</evidence>
<dbReference type="AlphaFoldDB" id="A0A7I8LGX5"/>
<dbReference type="EC" id="1.8.3.2" evidence="11"/>
<evidence type="ECO:0000256" key="5">
    <source>
        <dbReference type="ARBA" id="ARBA00022729"/>
    </source>
</evidence>
<protein>
    <recommendedName>
        <fullName evidence="11">Sulfhydryl oxidase</fullName>
        <ecNumber evidence="11">1.8.3.2</ecNumber>
    </recommendedName>
</protein>
<dbReference type="InterPro" id="IPR017905">
    <property type="entry name" value="ERV/ALR_sulphydryl_oxidase"/>
</dbReference>
<dbReference type="PROSITE" id="PS51324">
    <property type="entry name" value="ERV_ALR"/>
    <property type="match status" value="1"/>
</dbReference>
<evidence type="ECO:0000259" key="14">
    <source>
        <dbReference type="PROSITE" id="PS51352"/>
    </source>
</evidence>
<dbReference type="PANTHER" id="PTHR22897">
    <property type="entry name" value="QUIESCIN Q6-RELATED SULFHYDRYL OXIDASE"/>
    <property type="match status" value="1"/>
</dbReference>
<dbReference type="PROSITE" id="PS00194">
    <property type="entry name" value="THIOREDOXIN_1"/>
    <property type="match status" value="1"/>
</dbReference>
<keyword evidence="4 11" id="KW-0285">Flavoprotein</keyword>
<dbReference type="Pfam" id="PF04777">
    <property type="entry name" value="Evr1_Alr"/>
    <property type="match status" value="1"/>
</dbReference>
<dbReference type="GO" id="GO:0003756">
    <property type="term" value="F:protein disulfide isomerase activity"/>
    <property type="evidence" value="ECO:0007669"/>
    <property type="project" value="TreeGrafter"/>
</dbReference>
<dbReference type="OrthoDB" id="59470at2759"/>
<dbReference type="Gene3D" id="1.20.120.310">
    <property type="entry name" value="ERV/ALR sulfhydryl oxidase domain"/>
    <property type="match status" value="1"/>
</dbReference>
<dbReference type="SUPFAM" id="SSF69000">
    <property type="entry name" value="FAD-dependent thiol oxidase"/>
    <property type="match status" value="1"/>
</dbReference>
<reference evidence="15" key="1">
    <citation type="submission" date="2020-02" db="EMBL/GenBank/DDBJ databases">
        <authorList>
            <person name="Scholz U."/>
            <person name="Mascher M."/>
            <person name="Fiebig A."/>
        </authorList>
    </citation>
    <scope>NUCLEOTIDE SEQUENCE</scope>
</reference>
<evidence type="ECO:0000256" key="6">
    <source>
        <dbReference type="ARBA" id="ARBA00022827"/>
    </source>
</evidence>
<dbReference type="InterPro" id="IPR036774">
    <property type="entry name" value="ERV/ALR_sulphydryl_oxid_sf"/>
</dbReference>
<sequence length="548" mass="60767">MSPLYVGLVALVLLVFARFDGASGDASSSWERDAGPRRALLRDLVGGGGELPDAALELNTSTFDAVLGRSPARFAVVEFFASWCPACRNYKPHYEKVARIFNGANAVHPGIVVMTRVDCAQKMNVKLCDRFSVSHYPTLLWGPPSKFISGKWSPEKEDSGIQAIDNGRTAEILLNWINERLGRQALKPSSFGLQYEKFDNENTLLHNPSDPEQISRAIYDVEEATVEAFNIILHHKMIKPKTHAPLIKFFQLIVAHHPSKRCRRGSAEVLVNFDDLWPLNSSSASSKDIDIPNENSAITNFHICGKEVPRGYWIFCRRSNNETRDFSCGLWILLHSLSVRVRDEESSLAFTTICEFIHSFFACEECRRHFYKMCSSVAAPPNTTRELALWLWSSHNRVNERLLKTERESQTGDPKFPKMAWPPSQLCPSCYRSSPAKEAGVSGGGGSGGASFRVDWSEDDVFSFLARYYGATLASSYKDDDQINRGGGGGDDSAGGDEVASTGAMAVPLGAALGIALASCAFGALACFWRTQQKKRKYFRQLHSLKNI</sequence>
<keyword evidence="5 12" id="KW-0732">Signal</keyword>
<comment type="catalytic activity">
    <reaction evidence="11">
        <text>2 R'C(R)SH + O2 = R'C(R)S-S(R)CR' + H2O2</text>
        <dbReference type="Rhea" id="RHEA:17357"/>
        <dbReference type="ChEBI" id="CHEBI:15379"/>
        <dbReference type="ChEBI" id="CHEBI:16240"/>
        <dbReference type="ChEBI" id="CHEBI:16520"/>
        <dbReference type="ChEBI" id="CHEBI:17412"/>
        <dbReference type="EC" id="1.8.3.2"/>
    </reaction>
</comment>
<dbReference type="PROSITE" id="PS51352">
    <property type="entry name" value="THIOREDOXIN_2"/>
    <property type="match status" value="1"/>
</dbReference>
<dbReference type="InterPro" id="IPR017937">
    <property type="entry name" value="Thioredoxin_CS"/>
</dbReference>
<dbReference type="InterPro" id="IPR039798">
    <property type="entry name" value="Sulfhydryl_oxidase"/>
</dbReference>
<evidence type="ECO:0000256" key="11">
    <source>
        <dbReference type="RuleBase" id="RU371123"/>
    </source>
</evidence>
<keyword evidence="16" id="KW-1185">Reference proteome</keyword>
<gene>
    <name evidence="15" type="ORF">SI8410_15019173</name>
</gene>
<organism evidence="15 16">
    <name type="scientific">Spirodela intermedia</name>
    <name type="common">Intermediate duckweed</name>
    <dbReference type="NCBI Taxonomy" id="51605"/>
    <lineage>
        <taxon>Eukaryota</taxon>
        <taxon>Viridiplantae</taxon>
        <taxon>Streptophyta</taxon>
        <taxon>Embryophyta</taxon>
        <taxon>Tracheophyta</taxon>
        <taxon>Spermatophyta</taxon>
        <taxon>Magnoliopsida</taxon>
        <taxon>Liliopsida</taxon>
        <taxon>Araceae</taxon>
        <taxon>Lemnoideae</taxon>
        <taxon>Spirodela</taxon>
    </lineage>
</organism>
<dbReference type="GO" id="GO:0005615">
    <property type="term" value="C:extracellular space"/>
    <property type="evidence" value="ECO:0007669"/>
    <property type="project" value="TreeGrafter"/>
</dbReference>
<dbReference type="FunFam" id="3.40.30.10:FF:000244">
    <property type="entry name" value="Sulfhydryl oxidase"/>
    <property type="match status" value="1"/>
</dbReference>
<proteinExistence type="predicted"/>
<dbReference type="Gene3D" id="3.40.30.10">
    <property type="entry name" value="Glutaredoxin"/>
    <property type="match status" value="1"/>
</dbReference>
<dbReference type="InterPro" id="IPR013766">
    <property type="entry name" value="Thioredoxin_domain"/>
</dbReference>
<feature type="chain" id="PRO_5029590830" description="Sulfhydryl oxidase" evidence="12">
    <location>
        <begin position="25"/>
        <end position="548"/>
    </location>
</feature>
<evidence type="ECO:0000256" key="1">
    <source>
        <dbReference type="ARBA" id="ARBA00001974"/>
    </source>
</evidence>
<keyword evidence="3" id="KW-0964">Secreted</keyword>
<keyword evidence="10" id="KW-0676">Redox-active center</keyword>
<dbReference type="FunFam" id="1.20.120.310:FF:000004">
    <property type="entry name" value="Sulfhydryl oxidase"/>
    <property type="match status" value="1"/>
</dbReference>
<dbReference type="Proteomes" id="UP000663760">
    <property type="component" value="Chromosome 15"/>
</dbReference>
<comment type="subcellular location">
    <subcellularLocation>
        <location evidence="2">Secreted</location>
    </subcellularLocation>
</comment>
<keyword evidence="9" id="KW-0325">Glycoprotein</keyword>
<evidence type="ECO:0000256" key="2">
    <source>
        <dbReference type="ARBA" id="ARBA00004613"/>
    </source>
</evidence>
<dbReference type="PANTHER" id="PTHR22897:SF8">
    <property type="entry name" value="SULFHYDRYL OXIDASE"/>
    <property type="match status" value="1"/>
</dbReference>
<dbReference type="InterPro" id="IPR036249">
    <property type="entry name" value="Thioredoxin-like_sf"/>
</dbReference>
<dbReference type="EMBL" id="LR746278">
    <property type="protein sequence ID" value="CAA7408495.1"/>
    <property type="molecule type" value="Genomic_DNA"/>
</dbReference>
<evidence type="ECO:0000256" key="7">
    <source>
        <dbReference type="ARBA" id="ARBA00023002"/>
    </source>
</evidence>
<feature type="domain" description="ERV/ALR sulfhydryl oxidase" evidence="13">
    <location>
        <begin position="319"/>
        <end position="421"/>
    </location>
</feature>
<dbReference type="GO" id="GO:0006457">
    <property type="term" value="P:protein folding"/>
    <property type="evidence" value="ECO:0007669"/>
    <property type="project" value="TreeGrafter"/>
</dbReference>
<feature type="domain" description="Thioredoxin" evidence="14">
    <location>
        <begin position="45"/>
        <end position="182"/>
    </location>
</feature>
<keyword evidence="11" id="KW-0472">Membrane</keyword>
<evidence type="ECO:0000256" key="3">
    <source>
        <dbReference type="ARBA" id="ARBA00022525"/>
    </source>
</evidence>
<name>A0A7I8LGX5_SPIIN</name>
<keyword evidence="11" id="KW-0812">Transmembrane</keyword>
<evidence type="ECO:0000259" key="13">
    <source>
        <dbReference type="PROSITE" id="PS51324"/>
    </source>
</evidence>
<dbReference type="GO" id="GO:0000139">
    <property type="term" value="C:Golgi membrane"/>
    <property type="evidence" value="ECO:0007669"/>
    <property type="project" value="TreeGrafter"/>
</dbReference>
<evidence type="ECO:0000256" key="10">
    <source>
        <dbReference type="ARBA" id="ARBA00023284"/>
    </source>
</evidence>
<dbReference type="Pfam" id="PF00085">
    <property type="entry name" value="Thioredoxin"/>
    <property type="match status" value="1"/>
</dbReference>
<feature type="signal peptide" evidence="12">
    <location>
        <begin position="1"/>
        <end position="24"/>
    </location>
</feature>
<evidence type="ECO:0000313" key="15">
    <source>
        <dbReference type="EMBL" id="CAA7408495.1"/>
    </source>
</evidence>
<feature type="transmembrane region" description="Helical" evidence="11">
    <location>
        <begin position="509"/>
        <end position="529"/>
    </location>
</feature>
<evidence type="ECO:0000256" key="4">
    <source>
        <dbReference type="ARBA" id="ARBA00022630"/>
    </source>
</evidence>
<accession>A0A7I8LGX5</accession>
<keyword evidence="7 11" id="KW-0560">Oxidoreductase</keyword>
<evidence type="ECO:0000313" key="16">
    <source>
        <dbReference type="Proteomes" id="UP000663760"/>
    </source>
</evidence>
<keyword evidence="8" id="KW-1015">Disulfide bond</keyword>
<comment type="cofactor">
    <cofactor evidence="1 11">
        <name>FAD</name>
        <dbReference type="ChEBI" id="CHEBI:57692"/>
    </cofactor>
</comment>
<keyword evidence="11" id="KW-1133">Transmembrane helix</keyword>
<evidence type="ECO:0000256" key="8">
    <source>
        <dbReference type="ARBA" id="ARBA00023157"/>
    </source>
</evidence>
<dbReference type="SUPFAM" id="SSF52833">
    <property type="entry name" value="Thioredoxin-like"/>
    <property type="match status" value="1"/>
</dbReference>
<keyword evidence="6 11" id="KW-0274">FAD</keyword>
<dbReference type="GO" id="GO:0016971">
    <property type="term" value="F:flavin-dependent sulfhydryl oxidase activity"/>
    <property type="evidence" value="ECO:0007669"/>
    <property type="project" value="InterPro"/>
</dbReference>
<evidence type="ECO:0000256" key="12">
    <source>
        <dbReference type="SAM" id="SignalP"/>
    </source>
</evidence>